<dbReference type="EMBL" id="JAACAK010000018">
    <property type="protein sequence ID" value="NIR74046.1"/>
    <property type="molecule type" value="Genomic_DNA"/>
</dbReference>
<dbReference type="AlphaFoldDB" id="A0AAE4Z8C3"/>
<evidence type="ECO:0000313" key="4">
    <source>
        <dbReference type="EMBL" id="NIR74046.1"/>
    </source>
</evidence>
<sequence length="600" mass="65363">MLGSLSRRQRAVAITAVLAGLFIAATVVVIWLVLRPEPTYRPGGDVAGLTAELARSVPENYPRVVFRDVTDSAGIAFRHFWKSRSTQLPEDMGSGAAWGDYDNDGWPDLYVVNMAGPLTLTAEQVAASPAHSALYHNNGDGTFSEVSAEAGVQHRGWGMAAAWGDHDNDGWIDLFVSAYGANTFYRNNGDGTFSERTREAGLADRVGFWAGASWGDYDRDGFADLYVAGYVRYEDVGDAVSVHYDTEEPASLNPSSFAPELNLLYRNNGDGTFTELGVPAGVAGLPGRSLSAAWADLDGDVWPDLYVANDVSDNALYRNSGDGTFEDVRYGARVADYRGAMGIAVGDWDVDGDPDLFITHWIAQENALYSNMSTQLREAGSESAPLQYIDEADRHGLGQIALDYVGWGTSFVDYDNDGYLDLLVVNGSTIQQRENPQRLIPMPDQLFWNRGPEAGFYDVSSVSGDYFAEQHVGRGAAFADYDRDGDIDVFIVNNGGRGVLLRNDGGNQNRWLQVVAEGRASQRQGLGVKLKLFAGGRVQGHEIGSQSSYLSQNEPVAHFGLGELSRVDSLSVVWPSGERQIFRSVATNRLLRITEGERPN</sequence>
<dbReference type="PANTHER" id="PTHR16026:SF0">
    <property type="entry name" value="CARTILAGE ACIDIC PROTEIN 1"/>
    <property type="match status" value="1"/>
</dbReference>
<dbReference type="InterPro" id="IPR028994">
    <property type="entry name" value="Integrin_alpha_N"/>
</dbReference>
<keyword evidence="2" id="KW-1133">Transmembrane helix</keyword>
<comment type="caution">
    <text evidence="4">The sequence shown here is derived from an EMBL/GenBank/DDBJ whole genome shotgun (WGS) entry which is preliminary data.</text>
</comment>
<keyword evidence="2" id="KW-0812">Transmembrane</keyword>
<gene>
    <name evidence="4" type="ORF">GWO12_02850</name>
</gene>
<dbReference type="Pfam" id="PF13517">
    <property type="entry name" value="FG-GAP_3"/>
    <property type="match status" value="3"/>
</dbReference>
<protein>
    <submittedName>
        <fullName evidence="4">CRTAC1 family protein</fullName>
    </submittedName>
</protein>
<dbReference type="InterPro" id="IPR011519">
    <property type="entry name" value="UnbV_ASPIC"/>
</dbReference>
<dbReference type="Proteomes" id="UP000702544">
    <property type="component" value="Unassembled WGS sequence"/>
</dbReference>
<feature type="transmembrane region" description="Helical" evidence="2">
    <location>
        <begin position="12"/>
        <end position="34"/>
    </location>
</feature>
<dbReference type="Pfam" id="PF07593">
    <property type="entry name" value="UnbV_ASPIC"/>
    <property type="match status" value="1"/>
</dbReference>
<evidence type="ECO:0000259" key="3">
    <source>
        <dbReference type="Pfam" id="PF07593"/>
    </source>
</evidence>
<dbReference type="SUPFAM" id="SSF69318">
    <property type="entry name" value="Integrin alpha N-terminal domain"/>
    <property type="match status" value="1"/>
</dbReference>
<keyword evidence="1" id="KW-0732">Signal</keyword>
<name>A0AAE4Z8C3_9BACT</name>
<evidence type="ECO:0000256" key="2">
    <source>
        <dbReference type="SAM" id="Phobius"/>
    </source>
</evidence>
<dbReference type="InterPro" id="IPR013517">
    <property type="entry name" value="FG-GAP"/>
</dbReference>
<evidence type="ECO:0000313" key="5">
    <source>
        <dbReference type="Proteomes" id="UP000702544"/>
    </source>
</evidence>
<dbReference type="PANTHER" id="PTHR16026">
    <property type="entry name" value="CARTILAGE ACIDIC PROTEIN 1"/>
    <property type="match status" value="1"/>
</dbReference>
<organism evidence="4 5">
    <name type="scientific">Candidatus Kutchimonas denitrificans</name>
    <dbReference type="NCBI Taxonomy" id="3056748"/>
    <lineage>
        <taxon>Bacteria</taxon>
        <taxon>Pseudomonadati</taxon>
        <taxon>Gemmatimonadota</taxon>
        <taxon>Gemmatimonadia</taxon>
        <taxon>Candidatus Palauibacterales</taxon>
        <taxon>Candidatus Palauibacteraceae</taxon>
        <taxon>Candidatus Kutchimonas</taxon>
    </lineage>
</organism>
<accession>A0AAE4Z8C3</accession>
<reference evidence="4 5" key="1">
    <citation type="submission" date="2020-01" db="EMBL/GenBank/DDBJ databases">
        <title>Genomes assembled from Gulf of Kutch pelagic sediment metagenomes.</title>
        <authorList>
            <person name="Chandrashekar M."/>
            <person name="Mahajan M.S."/>
            <person name="Dave K.J."/>
            <person name="Vatsa P."/>
            <person name="Nathani N.M."/>
        </authorList>
    </citation>
    <scope>NUCLEOTIDE SEQUENCE [LARGE SCALE GENOMIC DNA]</scope>
    <source>
        <strain evidence="4">KS3-K002</strain>
    </source>
</reference>
<dbReference type="Gene3D" id="2.130.10.130">
    <property type="entry name" value="Integrin alpha, N-terminal"/>
    <property type="match status" value="2"/>
</dbReference>
<feature type="domain" description="ASPIC/UnbV" evidence="3">
    <location>
        <begin position="526"/>
        <end position="591"/>
    </location>
</feature>
<dbReference type="InterPro" id="IPR027039">
    <property type="entry name" value="Crtac1"/>
</dbReference>
<proteinExistence type="predicted"/>
<evidence type="ECO:0000256" key="1">
    <source>
        <dbReference type="ARBA" id="ARBA00022729"/>
    </source>
</evidence>
<keyword evidence="2" id="KW-0472">Membrane</keyword>